<dbReference type="STRING" id="1797291.A2V47_03115"/>
<dbReference type="Pfam" id="PF17115">
    <property type="entry name" value="Toast_rack_N"/>
    <property type="match status" value="1"/>
</dbReference>
<dbReference type="AlphaFoldDB" id="A0A1F5AG81"/>
<reference evidence="3 4" key="1">
    <citation type="journal article" date="2016" name="Nat. Commun.">
        <title>Thousands of microbial genomes shed light on interconnected biogeochemical processes in an aquifer system.</title>
        <authorList>
            <person name="Anantharaman K."/>
            <person name="Brown C.T."/>
            <person name="Hug L.A."/>
            <person name="Sharon I."/>
            <person name="Castelle C.J."/>
            <person name="Probst A.J."/>
            <person name="Thomas B.C."/>
            <person name="Singh A."/>
            <person name="Wilkins M.J."/>
            <person name="Karaoz U."/>
            <person name="Brodie E.L."/>
            <person name="Williams K.H."/>
            <person name="Hubbard S.S."/>
            <person name="Banfield J.F."/>
        </authorList>
    </citation>
    <scope>NUCLEOTIDE SEQUENCE [LARGE SCALE GENOMIC DNA]</scope>
</reference>
<sequence>MKLHTKKRYILLILLSLIFFVSAYESMADEENGENRVIPLGGVDSLRVTIKFGAGKLDLISGQEDVFEGNFQYDKSILKPNVRYEISGETGILTLSQSIKKDLNLSFPYKNIWNLKLPSGVPLQLYINTATYSGDIDLTNLQIENLYLDSGASQTNIVFNQPNLIDLKNINIKTGASTIKMLGLANANFNEMNFTGGAGSYTFDFSGHLTKKSKVNINAGAAKIIFKIPSSMGTKIIIRNFLASKLDVRGFIKINDQTYISPEYGKSAAELDVEIKGSFVDVEVISLTN</sequence>
<protein>
    <recommendedName>
        <fullName evidence="2">DUF2154 domain-containing protein</fullName>
    </recommendedName>
</protein>
<gene>
    <name evidence="3" type="ORF">A2V47_03115</name>
</gene>
<name>A0A1F5AG81_9BACT</name>
<evidence type="ECO:0000259" key="2">
    <source>
        <dbReference type="Pfam" id="PF17115"/>
    </source>
</evidence>
<dbReference type="EMBL" id="MEYH01000004">
    <property type="protein sequence ID" value="OGD17460.1"/>
    <property type="molecule type" value="Genomic_DNA"/>
</dbReference>
<evidence type="ECO:0000313" key="4">
    <source>
        <dbReference type="Proteomes" id="UP000177701"/>
    </source>
</evidence>
<proteinExistence type="predicted"/>
<comment type="caution">
    <text evidence="3">The sequence shown here is derived from an EMBL/GenBank/DDBJ whole genome shotgun (WGS) entry which is preliminary data.</text>
</comment>
<keyword evidence="1" id="KW-0732">Signal</keyword>
<feature type="domain" description="DUF2154" evidence="2">
    <location>
        <begin position="44"/>
        <end position="129"/>
    </location>
</feature>
<evidence type="ECO:0000313" key="3">
    <source>
        <dbReference type="EMBL" id="OGD17460.1"/>
    </source>
</evidence>
<dbReference type="Proteomes" id="UP000177701">
    <property type="component" value="Unassembled WGS sequence"/>
</dbReference>
<accession>A0A1F5AG81</accession>
<dbReference type="InterPro" id="IPR031346">
    <property type="entry name" value="DUF2154_N"/>
</dbReference>
<organism evidence="3 4">
    <name type="scientific">Candidatus Sediminicultor quintus</name>
    <dbReference type="NCBI Taxonomy" id="1797291"/>
    <lineage>
        <taxon>Bacteria</taxon>
        <taxon>Pseudomonadati</taxon>
        <taxon>Atribacterota</taxon>
        <taxon>Candidatus Phoenicimicrobiia</taxon>
        <taxon>Candidatus Pheonicimicrobiales</taxon>
        <taxon>Candidatus Phoenicimicrobiaceae</taxon>
        <taxon>Candidatus Sediminicultor</taxon>
    </lineage>
</organism>
<feature type="chain" id="PRO_5009516659" description="DUF2154 domain-containing protein" evidence="1">
    <location>
        <begin position="24"/>
        <end position="289"/>
    </location>
</feature>
<feature type="signal peptide" evidence="1">
    <location>
        <begin position="1"/>
        <end position="23"/>
    </location>
</feature>
<evidence type="ECO:0000256" key="1">
    <source>
        <dbReference type="SAM" id="SignalP"/>
    </source>
</evidence>